<evidence type="ECO:0000256" key="2">
    <source>
        <dbReference type="PROSITE-ProRule" id="PRU00663"/>
    </source>
</evidence>
<reference evidence="5" key="2">
    <citation type="submission" date="2021-12" db="EMBL/GenBank/DDBJ databases">
        <title>Resequencing data analysis of finger millet.</title>
        <authorList>
            <person name="Hatakeyama M."/>
            <person name="Aluri S."/>
            <person name="Balachadran M.T."/>
            <person name="Sivarajan S.R."/>
            <person name="Poveda L."/>
            <person name="Shimizu-Inatsugi R."/>
            <person name="Schlapbach R."/>
            <person name="Sreeman S.M."/>
            <person name="Shimizu K.K."/>
        </authorList>
    </citation>
    <scope>NUCLEOTIDE SEQUENCE</scope>
</reference>
<organism evidence="5 6">
    <name type="scientific">Eleusine coracana subsp. coracana</name>
    <dbReference type="NCBI Taxonomy" id="191504"/>
    <lineage>
        <taxon>Eukaryota</taxon>
        <taxon>Viridiplantae</taxon>
        <taxon>Streptophyta</taxon>
        <taxon>Embryophyta</taxon>
        <taxon>Tracheophyta</taxon>
        <taxon>Spermatophyta</taxon>
        <taxon>Magnoliopsida</taxon>
        <taxon>Liliopsida</taxon>
        <taxon>Poales</taxon>
        <taxon>Poaceae</taxon>
        <taxon>PACMAD clade</taxon>
        <taxon>Chloridoideae</taxon>
        <taxon>Cynodonteae</taxon>
        <taxon>Eleusininae</taxon>
        <taxon>Eleusine</taxon>
    </lineage>
</organism>
<proteinExistence type="predicted"/>
<evidence type="ECO:0000256" key="3">
    <source>
        <dbReference type="SAM" id="MobiDB-lite"/>
    </source>
</evidence>
<evidence type="ECO:0000313" key="5">
    <source>
        <dbReference type="EMBL" id="GJN07449.1"/>
    </source>
</evidence>
<comment type="caution">
    <text evidence="5">The sequence shown here is derived from an EMBL/GenBank/DDBJ whole genome shotgun (WGS) entry which is preliminary data.</text>
</comment>
<dbReference type="InterPro" id="IPR038937">
    <property type="entry name" value="RopGEF"/>
</dbReference>
<dbReference type="PROSITE" id="PS51334">
    <property type="entry name" value="PRONE"/>
    <property type="match status" value="1"/>
</dbReference>
<dbReference type="InterPro" id="IPR005512">
    <property type="entry name" value="PRONE_dom"/>
</dbReference>
<feature type="domain" description="PRONE" evidence="4">
    <location>
        <begin position="202"/>
        <end position="573"/>
    </location>
</feature>
<evidence type="ECO:0000313" key="6">
    <source>
        <dbReference type="Proteomes" id="UP001054889"/>
    </source>
</evidence>
<gene>
    <name evidence="5" type="primary">ga25282</name>
    <name evidence="5" type="ORF">PR202_ga25282</name>
</gene>
<dbReference type="EMBL" id="BQKI01000014">
    <property type="protein sequence ID" value="GJN07449.1"/>
    <property type="molecule type" value="Genomic_DNA"/>
</dbReference>
<keyword evidence="6" id="KW-1185">Reference proteome</keyword>
<dbReference type="Gene3D" id="1.20.58.2010">
    <property type="entry name" value="PRONE domain, subdomain 1"/>
    <property type="match status" value="2"/>
</dbReference>
<dbReference type="PANTHER" id="PTHR33101:SF5">
    <property type="entry name" value="OS07G0481100 PROTEIN"/>
    <property type="match status" value="1"/>
</dbReference>
<reference evidence="5" key="1">
    <citation type="journal article" date="2018" name="DNA Res.">
        <title>Multiple hybrid de novo genome assembly of finger millet, an orphan allotetraploid crop.</title>
        <authorList>
            <person name="Hatakeyama M."/>
            <person name="Aluri S."/>
            <person name="Balachadran M.T."/>
            <person name="Sivarajan S.R."/>
            <person name="Patrignani A."/>
            <person name="Gruter S."/>
            <person name="Poveda L."/>
            <person name="Shimizu-Inatsugi R."/>
            <person name="Baeten J."/>
            <person name="Francoijs K.J."/>
            <person name="Nataraja K.N."/>
            <person name="Reddy Y.A.N."/>
            <person name="Phadnis S."/>
            <person name="Ravikumar R.L."/>
            <person name="Schlapbach R."/>
            <person name="Sreeman S.M."/>
            <person name="Shimizu K.K."/>
        </authorList>
    </citation>
    <scope>NUCLEOTIDE SEQUENCE</scope>
</reference>
<evidence type="ECO:0000256" key="1">
    <source>
        <dbReference type="ARBA" id="ARBA00022658"/>
    </source>
</evidence>
<sequence length="586" mass="64689">MDQIDGGDLEETLSLLRLALPEILARSLFVEEEEDSGGVGFIRRGGISTGVGTATPDLMLGRGGSTLGINALDPRLGRGDSSAGIGDPGLDSGLGRGGSPLGIDALFKAQGWRGPKTNSSTTMSDNTSGFPGFHSHSYDRDYARPLFRVASFSDSGDEQERHASSPGRSNNLSRTPSKTAAASRLSQSVSGNLSMKKLQQALDEKTMEDEEMELMKEKYTKLLLGEDMSGSGKGVCTAVAISNAITNLYATVFGTCHKLEPLPPEKRSMWNREMDCLLSICEYIVEFSPTVQAMPDGSTHDVMATSPRSDILMNLPALEKLETMLLGILDSFEKQTEFCYADQRNQSFSESKKSFQHSEDKWWLPEPCVPESGLSDRMHRELQQKRDQASQIHKMAMEINSGILSEMQVPLSYLETLPKSGRVGVGDAIYRYMSSGDQFSPEHLLNFLNLSSEHEALEIADRVEAAMYVWRRKASTTHVVSKWENVTELNADGDKNLVLASRARSLLLCLKQRFPGLSQTTLDTSKIQYNKDIGQAILESYSRVLESLAHNIVSWIDDVLVADENAKRGHKIRMQKQVFTQISPQR</sequence>
<dbReference type="FunFam" id="1.20.58.2010:FF:000001">
    <property type="entry name" value="Rop guanine nucleotide exchange factor 14"/>
    <property type="match status" value="1"/>
</dbReference>
<dbReference type="Pfam" id="PF03759">
    <property type="entry name" value="PRONE"/>
    <property type="match status" value="1"/>
</dbReference>
<accession>A0AAV5D9S1</accession>
<evidence type="ECO:0000259" key="4">
    <source>
        <dbReference type="PROSITE" id="PS51334"/>
    </source>
</evidence>
<dbReference type="PANTHER" id="PTHR33101">
    <property type="entry name" value="ROP GUANINE NUCLEOTIDE EXCHANGE FACTOR 1"/>
    <property type="match status" value="1"/>
</dbReference>
<dbReference type="Proteomes" id="UP001054889">
    <property type="component" value="Unassembled WGS sequence"/>
</dbReference>
<dbReference type="GO" id="GO:0005085">
    <property type="term" value="F:guanyl-nucleotide exchange factor activity"/>
    <property type="evidence" value="ECO:0007669"/>
    <property type="project" value="UniProtKB-UniRule"/>
</dbReference>
<feature type="compositionally biased region" description="Polar residues" evidence="3">
    <location>
        <begin position="166"/>
        <end position="193"/>
    </location>
</feature>
<keyword evidence="1 2" id="KW-0344">Guanine-nucleotide releasing factor</keyword>
<protein>
    <recommendedName>
        <fullName evidence="4">PRONE domain-containing protein</fullName>
    </recommendedName>
</protein>
<dbReference type="FunFam" id="1.20.58.2010:FF:000003">
    <property type="entry name" value="Rop guanine nucleotide exchange factor 14"/>
    <property type="match status" value="1"/>
</dbReference>
<dbReference type="AlphaFoldDB" id="A0AAV5D9S1"/>
<name>A0AAV5D9S1_ELECO</name>
<feature type="region of interest" description="Disordered" evidence="3">
    <location>
        <begin position="153"/>
        <end position="196"/>
    </location>
</feature>